<organism evidence="1 2">
    <name type="scientific">uncultured phage cr107_1</name>
    <dbReference type="NCBI Taxonomy" id="2772061"/>
    <lineage>
        <taxon>Viruses</taxon>
        <taxon>Duplodnaviria</taxon>
        <taxon>Heunggongvirae</taxon>
        <taxon>Uroviricota</taxon>
        <taxon>Caudoviricetes</taxon>
        <taxon>Crassvirales</taxon>
        <taxon>Intestiviridae</taxon>
        <taxon>Churivirinae</taxon>
        <taxon>Jahgtovirus</taxon>
        <taxon>Jahgtovirus intestinihominis</taxon>
    </lineage>
</organism>
<name>A0A7M1RUU1_9CAUD</name>
<protein>
    <submittedName>
        <fullName evidence="1">Uncharacterized protein</fullName>
    </submittedName>
</protein>
<dbReference type="Proteomes" id="UP000593899">
    <property type="component" value="Segment"/>
</dbReference>
<dbReference type="EMBL" id="MT774377">
    <property type="protein sequence ID" value="QOR58197.1"/>
    <property type="molecule type" value="Genomic_DNA"/>
</dbReference>
<keyword evidence="2" id="KW-1185">Reference proteome</keyword>
<reference evidence="1 2" key="1">
    <citation type="submission" date="2020-07" db="EMBL/GenBank/DDBJ databases">
        <title>Taxonomic proposal: Crassvirales, a new order of highly abundant and diverse bacterial viruses.</title>
        <authorList>
            <person name="Shkoporov A.N."/>
            <person name="Stockdale S.R."/>
            <person name="Guerin E."/>
            <person name="Ross R.P."/>
            <person name="Hill C."/>
        </authorList>
    </citation>
    <scope>NUCLEOTIDE SEQUENCE [LARGE SCALE GENOMIC DNA]</scope>
</reference>
<sequence length="72" mass="8264">MDINFDNVKSKLVDRGVQVVHLSDIGFILTDEDICRYNAMVILSNMSNVESKLSEEQQQNLIAMYNELIVMQ</sequence>
<accession>A0A7M1RUU1</accession>
<evidence type="ECO:0000313" key="1">
    <source>
        <dbReference type="EMBL" id="QOR58197.1"/>
    </source>
</evidence>
<proteinExistence type="predicted"/>
<evidence type="ECO:0000313" key="2">
    <source>
        <dbReference type="Proteomes" id="UP000593899"/>
    </source>
</evidence>
<dbReference type="GeneID" id="65128653"/>
<dbReference type="KEGG" id="vg:65128653"/>
<dbReference type="RefSeq" id="YP_010110355.1">
    <property type="nucleotide sequence ID" value="NC_055870.1"/>
</dbReference>